<evidence type="ECO:0000259" key="8">
    <source>
        <dbReference type="SMART" id="SM00829"/>
    </source>
</evidence>
<accession>A0A550CSD1</accession>
<feature type="domain" description="Enoyl reductase (ER)" evidence="8">
    <location>
        <begin position="11"/>
        <end position="361"/>
    </location>
</feature>
<evidence type="ECO:0000256" key="7">
    <source>
        <dbReference type="RuleBase" id="RU361277"/>
    </source>
</evidence>
<evidence type="ECO:0000256" key="6">
    <source>
        <dbReference type="ARBA" id="ARBA00023027"/>
    </source>
</evidence>
<gene>
    <name evidence="9" type="ORF">BD626DRAFT_479559</name>
</gene>
<evidence type="ECO:0000256" key="1">
    <source>
        <dbReference type="ARBA" id="ARBA00001947"/>
    </source>
</evidence>
<evidence type="ECO:0000313" key="9">
    <source>
        <dbReference type="EMBL" id="TRM67698.1"/>
    </source>
</evidence>
<evidence type="ECO:0000256" key="3">
    <source>
        <dbReference type="ARBA" id="ARBA00022723"/>
    </source>
</evidence>
<name>A0A550CSD1_9AGAR</name>
<dbReference type="InterPro" id="IPR045306">
    <property type="entry name" value="SDH-like"/>
</dbReference>
<evidence type="ECO:0000256" key="2">
    <source>
        <dbReference type="ARBA" id="ARBA00008072"/>
    </source>
</evidence>
<dbReference type="InterPro" id="IPR036291">
    <property type="entry name" value="NAD(P)-bd_dom_sf"/>
</dbReference>
<sequence length="375" mass="39796">MSDNPSFVLLGIENTKYEQRPVPKAGPGEVIVAIKKTGICGSDAHYLTHGRIGDFVVTGPMVLGHESSGVIHEVGSKVTSVKPGDRVAVEPGATCGSCDACKSGKYNLCPDVVFAATPPYDGTLARYYQVPAHLVYKLPESMSLEDGALIEPLSVGVHSVAKLGQFQASQSVVVFGCGPVGLLCMATAKAIGASRVIGVDIIPERLEFAKKYAATDVYMPAKMREGESRIEYSKRNAQEMMQQLGITDRGPDAIDLVIEASGAEVSIQTGIYVTRTGGTFIQVGMGTPQVVVDIGTIAAKEMTVKGSFRYGPGAYKLGIAFVRDRKIDLKPLVSHRFGFEQAAEAFEVNRKGKGPDGKSVIKVMISGPDVAAEPL</sequence>
<dbReference type="Gene3D" id="3.90.180.10">
    <property type="entry name" value="Medium-chain alcohol dehydrogenases, catalytic domain"/>
    <property type="match status" value="1"/>
</dbReference>
<dbReference type="Pfam" id="PF00107">
    <property type="entry name" value="ADH_zinc_N"/>
    <property type="match status" value="1"/>
</dbReference>
<dbReference type="OrthoDB" id="2148442at2759"/>
<dbReference type="CDD" id="cd05285">
    <property type="entry name" value="sorbitol_DH"/>
    <property type="match status" value="1"/>
</dbReference>
<dbReference type="EMBL" id="VDMD01000002">
    <property type="protein sequence ID" value="TRM67698.1"/>
    <property type="molecule type" value="Genomic_DNA"/>
</dbReference>
<comment type="caution">
    <text evidence="9">The sequence shown here is derived from an EMBL/GenBank/DDBJ whole genome shotgun (WGS) entry which is preliminary data.</text>
</comment>
<dbReference type="SUPFAM" id="SSF51735">
    <property type="entry name" value="NAD(P)-binding Rossmann-fold domains"/>
    <property type="match status" value="1"/>
</dbReference>
<dbReference type="GO" id="GO:0003939">
    <property type="term" value="F:L-iditol 2-dehydrogenase (NAD+) activity"/>
    <property type="evidence" value="ECO:0007669"/>
    <property type="project" value="TreeGrafter"/>
</dbReference>
<evidence type="ECO:0000256" key="5">
    <source>
        <dbReference type="ARBA" id="ARBA00023002"/>
    </source>
</evidence>
<comment type="similarity">
    <text evidence="2 7">Belongs to the zinc-containing alcohol dehydrogenase family.</text>
</comment>
<evidence type="ECO:0000313" key="10">
    <source>
        <dbReference type="Proteomes" id="UP000320762"/>
    </source>
</evidence>
<dbReference type="InterPro" id="IPR002328">
    <property type="entry name" value="ADH_Zn_CS"/>
</dbReference>
<dbReference type="STRING" id="97359.A0A550CSD1"/>
<dbReference type="InterPro" id="IPR013154">
    <property type="entry name" value="ADH-like_N"/>
</dbReference>
<dbReference type="InterPro" id="IPR011032">
    <property type="entry name" value="GroES-like_sf"/>
</dbReference>
<dbReference type="Pfam" id="PF08240">
    <property type="entry name" value="ADH_N"/>
    <property type="match status" value="1"/>
</dbReference>
<dbReference type="InterPro" id="IPR020843">
    <property type="entry name" value="ER"/>
</dbReference>
<keyword evidence="10" id="KW-1185">Reference proteome</keyword>
<comment type="cofactor">
    <cofactor evidence="1 7">
        <name>Zn(2+)</name>
        <dbReference type="ChEBI" id="CHEBI:29105"/>
    </cofactor>
</comment>
<reference evidence="9 10" key="1">
    <citation type="journal article" date="2019" name="New Phytol.">
        <title>Comparative genomics reveals unique wood-decay strategies and fruiting body development in the Schizophyllaceae.</title>
        <authorList>
            <person name="Almasi E."/>
            <person name="Sahu N."/>
            <person name="Krizsan K."/>
            <person name="Balint B."/>
            <person name="Kovacs G.M."/>
            <person name="Kiss B."/>
            <person name="Cseklye J."/>
            <person name="Drula E."/>
            <person name="Henrissat B."/>
            <person name="Nagy I."/>
            <person name="Chovatia M."/>
            <person name="Adam C."/>
            <person name="LaButti K."/>
            <person name="Lipzen A."/>
            <person name="Riley R."/>
            <person name="Grigoriev I.V."/>
            <person name="Nagy L.G."/>
        </authorList>
    </citation>
    <scope>NUCLEOTIDE SEQUENCE [LARGE SCALE GENOMIC DNA]</scope>
    <source>
        <strain evidence="9 10">NL-1724</strain>
    </source>
</reference>
<dbReference type="PANTHER" id="PTHR43161:SF9">
    <property type="entry name" value="SORBITOL DEHYDROGENASE"/>
    <property type="match status" value="1"/>
</dbReference>
<dbReference type="AlphaFoldDB" id="A0A550CSD1"/>
<keyword evidence="3 7" id="KW-0479">Metal-binding</keyword>
<proteinExistence type="inferred from homology"/>
<dbReference type="PROSITE" id="PS00059">
    <property type="entry name" value="ADH_ZINC"/>
    <property type="match status" value="1"/>
</dbReference>
<dbReference type="Proteomes" id="UP000320762">
    <property type="component" value="Unassembled WGS sequence"/>
</dbReference>
<keyword evidence="5" id="KW-0560">Oxidoreductase</keyword>
<keyword evidence="4 7" id="KW-0862">Zinc</keyword>
<dbReference type="GO" id="GO:0008270">
    <property type="term" value="F:zinc ion binding"/>
    <property type="evidence" value="ECO:0007669"/>
    <property type="project" value="InterPro"/>
</dbReference>
<protein>
    <submittedName>
        <fullName evidence="9">Chaperonin 10-like protein</fullName>
    </submittedName>
</protein>
<dbReference type="PANTHER" id="PTHR43161">
    <property type="entry name" value="SORBITOL DEHYDROGENASE"/>
    <property type="match status" value="1"/>
</dbReference>
<evidence type="ECO:0000256" key="4">
    <source>
        <dbReference type="ARBA" id="ARBA00022833"/>
    </source>
</evidence>
<dbReference type="GO" id="GO:0006062">
    <property type="term" value="P:sorbitol catabolic process"/>
    <property type="evidence" value="ECO:0007669"/>
    <property type="project" value="TreeGrafter"/>
</dbReference>
<organism evidence="9 10">
    <name type="scientific">Schizophyllum amplum</name>
    <dbReference type="NCBI Taxonomy" id="97359"/>
    <lineage>
        <taxon>Eukaryota</taxon>
        <taxon>Fungi</taxon>
        <taxon>Dikarya</taxon>
        <taxon>Basidiomycota</taxon>
        <taxon>Agaricomycotina</taxon>
        <taxon>Agaricomycetes</taxon>
        <taxon>Agaricomycetidae</taxon>
        <taxon>Agaricales</taxon>
        <taxon>Schizophyllaceae</taxon>
        <taxon>Schizophyllum</taxon>
    </lineage>
</organism>
<dbReference type="SUPFAM" id="SSF50129">
    <property type="entry name" value="GroES-like"/>
    <property type="match status" value="1"/>
</dbReference>
<dbReference type="FunFam" id="3.40.50.720:FF:000068">
    <property type="entry name" value="Sorbitol dehydrogenase"/>
    <property type="match status" value="1"/>
</dbReference>
<dbReference type="InterPro" id="IPR013149">
    <property type="entry name" value="ADH-like_C"/>
</dbReference>
<dbReference type="SMART" id="SM00829">
    <property type="entry name" value="PKS_ER"/>
    <property type="match status" value="1"/>
</dbReference>
<dbReference type="Gene3D" id="3.40.50.720">
    <property type="entry name" value="NAD(P)-binding Rossmann-like Domain"/>
    <property type="match status" value="1"/>
</dbReference>
<keyword evidence="6" id="KW-0520">NAD</keyword>